<feature type="compositionally biased region" description="Basic and acidic residues" evidence="1">
    <location>
        <begin position="162"/>
        <end position="178"/>
    </location>
</feature>
<organism evidence="2 3">
    <name type="scientific">Roseospira goensis</name>
    <dbReference type="NCBI Taxonomy" id="391922"/>
    <lineage>
        <taxon>Bacteria</taxon>
        <taxon>Pseudomonadati</taxon>
        <taxon>Pseudomonadota</taxon>
        <taxon>Alphaproteobacteria</taxon>
        <taxon>Rhodospirillales</taxon>
        <taxon>Rhodospirillaceae</taxon>
        <taxon>Roseospira</taxon>
    </lineage>
</organism>
<protein>
    <submittedName>
        <fullName evidence="2">Putative ArsR family transcriptional regulator</fullName>
    </submittedName>
</protein>
<comment type="caution">
    <text evidence="2">The sequence shown here is derived from an EMBL/GenBank/DDBJ whole genome shotgun (WGS) entry which is preliminary data.</text>
</comment>
<dbReference type="AlphaFoldDB" id="A0A7W6S1I3"/>
<evidence type="ECO:0000256" key="1">
    <source>
        <dbReference type="SAM" id="MobiDB-lite"/>
    </source>
</evidence>
<dbReference type="Pfam" id="PF14196">
    <property type="entry name" value="ATC_hydrolase"/>
    <property type="match status" value="1"/>
</dbReference>
<dbReference type="InterPro" id="IPR026002">
    <property type="entry name" value="ATC_hydrolase-like"/>
</dbReference>
<dbReference type="EMBL" id="JACIGI010000025">
    <property type="protein sequence ID" value="MBB4287002.1"/>
    <property type="molecule type" value="Genomic_DNA"/>
</dbReference>
<proteinExistence type="predicted"/>
<accession>A0A7W6S1I3</accession>
<dbReference type="RefSeq" id="WP_184436340.1">
    <property type="nucleotide sequence ID" value="NZ_JACIGI010000025.1"/>
</dbReference>
<name>A0A7W6S1I3_9PROT</name>
<evidence type="ECO:0000313" key="2">
    <source>
        <dbReference type="EMBL" id="MBB4287002.1"/>
    </source>
</evidence>
<dbReference type="Proteomes" id="UP000555728">
    <property type="component" value="Unassembled WGS sequence"/>
</dbReference>
<gene>
    <name evidence="2" type="ORF">GGD88_002745</name>
</gene>
<sequence length="178" mass="20314">MGEPVRLSILERRRIEAAFARRIFETLVEHVGEEAARAALRDAVTRMAEETGAAMAAEDRARGPVTLETFAERLALWQQDDALTLEVLERRPDRLAFNVVRCRYAEVYEDMGVRHIGDLLSCNRDGQFICGYDSRMTLTRTQTIMQGADHCDFRYRMAPAGDEDRTPEQTDDRTEGSR</sequence>
<evidence type="ECO:0000313" key="3">
    <source>
        <dbReference type="Proteomes" id="UP000555728"/>
    </source>
</evidence>
<reference evidence="2 3" key="1">
    <citation type="submission" date="2020-08" db="EMBL/GenBank/DDBJ databases">
        <title>Genome sequencing of Purple Non-Sulfur Bacteria from various extreme environments.</title>
        <authorList>
            <person name="Mayer M."/>
        </authorList>
    </citation>
    <scope>NUCLEOTIDE SEQUENCE [LARGE SCALE GENOMIC DNA]</scope>
    <source>
        <strain evidence="2 3">JA135</strain>
    </source>
</reference>
<keyword evidence="3" id="KW-1185">Reference proteome</keyword>
<feature type="region of interest" description="Disordered" evidence="1">
    <location>
        <begin position="157"/>
        <end position="178"/>
    </location>
</feature>